<accession>A0A098LA15</accession>
<keyword evidence="2" id="KW-1185">Reference proteome</keyword>
<gene>
    <name evidence="1" type="ORF">MYP_414</name>
</gene>
<dbReference type="PROSITE" id="PS51257">
    <property type="entry name" value="PROKAR_LIPOPROTEIN"/>
    <property type="match status" value="1"/>
</dbReference>
<dbReference type="Pfam" id="PF14054">
    <property type="entry name" value="DUF4249"/>
    <property type="match status" value="1"/>
</dbReference>
<dbReference type="EMBL" id="BBLT01000001">
    <property type="protein sequence ID" value="GAL83188.1"/>
    <property type="molecule type" value="Genomic_DNA"/>
</dbReference>
<evidence type="ECO:0000313" key="2">
    <source>
        <dbReference type="Proteomes" id="UP000030185"/>
    </source>
</evidence>
<dbReference type="RefSeq" id="WP_052429892.1">
    <property type="nucleotide sequence ID" value="NZ_BBLT01000001.1"/>
</dbReference>
<dbReference type="STRING" id="153721.MYP_414"/>
<organism evidence="1 2">
    <name type="scientific">Sporocytophaga myxococcoides</name>
    <dbReference type="NCBI Taxonomy" id="153721"/>
    <lineage>
        <taxon>Bacteria</taxon>
        <taxon>Pseudomonadati</taxon>
        <taxon>Bacteroidota</taxon>
        <taxon>Cytophagia</taxon>
        <taxon>Cytophagales</taxon>
        <taxon>Cytophagaceae</taxon>
        <taxon>Sporocytophaga</taxon>
    </lineage>
</organism>
<dbReference type="eggNOG" id="ENOG5032VGS">
    <property type="taxonomic scope" value="Bacteria"/>
</dbReference>
<name>A0A098LA15_9BACT</name>
<dbReference type="InterPro" id="IPR025345">
    <property type="entry name" value="DUF4249"/>
</dbReference>
<evidence type="ECO:0008006" key="3">
    <source>
        <dbReference type="Google" id="ProtNLM"/>
    </source>
</evidence>
<dbReference type="Proteomes" id="UP000030185">
    <property type="component" value="Unassembled WGS sequence"/>
</dbReference>
<proteinExistence type="predicted"/>
<protein>
    <recommendedName>
        <fullName evidence="3">DUF4249 domain-containing protein</fullName>
    </recommendedName>
</protein>
<reference evidence="1 2" key="1">
    <citation type="submission" date="2014-09" db="EMBL/GenBank/DDBJ databases">
        <title>Sporocytophaga myxococcoides PG-01 genome sequencing.</title>
        <authorList>
            <person name="Liu L."/>
            <person name="Gao P.J."/>
            <person name="Chen G.J."/>
            <person name="Wang L.S."/>
        </authorList>
    </citation>
    <scope>NUCLEOTIDE SEQUENCE [LARGE SCALE GENOMIC DNA]</scope>
    <source>
        <strain evidence="1 2">PG-01</strain>
    </source>
</reference>
<comment type="caution">
    <text evidence="1">The sequence shown here is derived from an EMBL/GenBank/DDBJ whole genome shotgun (WGS) entry which is preliminary data.</text>
</comment>
<sequence>MKNKVLLFLLLIGLAACEDKVDLSKTLKSGKPALVVDAFITDLPEKQTIYLSSTQYYFDNSGPKKISGATVKVLDQTTQKEYVFTEAGAGVYVSQVRGDSMLIVDHSYRLLIEFEGQTYSAYSLMTRVPPVDSVFFDPIKDINDEIIPGKYQAEYRAIDPAGLGDNVWIRSYKNDVRNTDADRIAIAYDGGLSESAGADGLMYIYPLRRFPVNDNGGDENDQWLDGQKFMVELFSVTKDAAFFLQSVASQASLGGGGPLGALFSPPPANVPTNIVNITSKDNEAVGFFCTSAVSRAETIVPNSYGRIK</sequence>
<evidence type="ECO:0000313" key="1">
    <source>
        <dbReference type="EMBL" id="GAL83188.1"/>
    </source>
</evidence>
<dbReference type="AlphaFoldDB" id="A0A098LA15"/>
<dbReference type="OrthoDB" id="1117670at2"/>